<dbReference type="Proteomes" id="UP001312908">
    <property type="component" value="Unassembled WGS sequence"/>
</dbReference>
<feature type="domain" description="Cyanophage baseplate Pam3 plug gp18" evidence="1">
    <location>
        <begin position="5"/>
        <end position="96"/>
    </location>
</feature>
<comment type="caution">
    <text evidence="2">The sequence shown here is derived from an EMBL/GenBank/DDBJ whole genome shotgun (WGS) entry which is preliminary data.</text>
</comment>
<evidence type="ECO:0000313" key="3">
    <source>
        <dbReference type="Proteomes" id="UP001312908"/>
    </source>
</evidence>
<dbReference type="RefSeq" id="WP_394819436.1">
    <property type="nucleotide sequence ID" value="NZ_JAWJZY010000002.1"/>
</dbReference>
<dbReference type="EMBL" id="JAWJZY010000002">
    <property type="protein sequence ID" value="MEE8658517.1"/>
    <property type="molecule type" value="Genomic_DNA"/>
</dbReference>
<proteinExistence type="predicted"/>
<reference evidence="2 3" key="1">
    <citation type="submission" date="2023-10" db="EMBL/GenBank/DDBJ databases">
        <title>Sorlinia euscelidii gen. nov., sp. nov., an acetic acid bacteria isolated from the gut of Euscelidius variegatus emitter.</title>
        <authorList>
            <person name="Michoud G."/>
            <person name="Marasco R."/>
            <person name="Seferji K."/>
            <person name="Gonella E."/>
            <person name="Garuglieri E."/>
            <person name="Alma A."/>
            <person name="Mapelli F."/>
            <person name="Borin S."/>
            <person name="Daffonchio D."/>
            <person name="Crotti E."/>
        </authorList>
    </citation>
    <scope>NUCLEOTIDE SEQUENCE [LARGE SCALE GENOMIC DNA]</scope>
    <source>
        <strain evidence="2 3">EV16P</strain>
    </source>
</reference>
<dbReference type="Pfam" id="PF22479">
    <property type="entry name" value="Pam3_gp18"/>
    <property type="match status" value="1"/>
</dbReference>
<sequence>MTKLIIPLSAIPSQQSQVVLDGQQVQFWLRQLATGLYIDLTVNGALVMAGCLCVDRVDLLRGRIPALTGLLYFRDMQGRKDPDYTGLKNRFQFIYEV</sequence>
<name>A0ABU7U105_9PROT</name>
<evidence type="ECO:0000313" key="2">
    <source>
        <dbReference type="EMBL" id="MEE8658517.1"/>
    </source>
</evidence>
<keyword evidence="3" id="KW-1185">Reference proteome</keyword>
<dbReference type="InterPro" id="IPR054252">
    <property type="entry name" value="Pam3_gp18"/>
</dbReference>
<gene>
    <name evidence="2" type="ORF">DOFOFD_05785</name>
</gene>
<organism evidence="2 3">
    <name type="scientific">Sorlinia euscelidii</name>
    <dbReference type="NCBI Taxonomy" id="3081148"/>
    <lineage>
        <taxon>Bacteria</taxon>
        <taxon>Pseudomonadati</taxon>
        <taxon>Pseudomonadota</taxon>
        <taxon>Alphaproteobacteria</taxon>
        <taxon>Acetobacterales</taxon>
        <taxon>Acetobacteraceae</taxon>
        <taxon>Sorlinia</taxon>
    </lineage>
</organism>
<evidence type="ECO:0000259" key="1">
    <source>
        <dbReference type="Pfam" id="PF22479"/>
    </source>
</evidence>
<protein>
    <submittedName>
        <fullName evidence="2">Phage protein</fullName>
    </submittedName>
</protein>
<accession>A0ABU7U105</accession>